<gene>
    <name evidence="1" type="ORF">UX13_C0030G0003</name>
</gene>
<evidence type="ECO:0000313" key="2">
    <source>
        <dbReference type="Proteomes" id="UP000034329"/>
    </source>
</evidence>
<sequence length="565" mass="61971">MQPVISWKNKQLLINQNHLLNLKMEETHLTADIAAASGTLTVSNINRFGINQNLIINPFGETAEFVKNHATTVPSGATITLAANTSFAHYAGEKVYLVPFNLIELAHATSLTGTKTALTTSVLNGLVALEADNPILVYPEPEYNSGYYFGRYVNNIGVVFTAATTDIITSTAHGLVNGDTIKVISGTTLPAGLSTTVLYYVISSATNTFSVSLTNGGSAVDITDTGAGTHTWYKCSLYSDGIQYGTWDRGSVGFMIERGLRDLELDFSDKLTAQDCYEWANDGLKLVQGKLKRWPEHYSYNAVMGQVTRGTNIIAMPTDAYDTETNKSLIAVRIGDNGKLDYLDPVWFDAQMTGVKRTQVTTQAVSGQTTLEIDNSYDFADSGSVDVYVSGTKYSITYTGVTRSATAGILTGVPASGTGSISVTIAVDTYVWQDEDEGIPSSFTVRNGNIEFWPLVDGNEDNANIYGDYAKVITMVDSDGDTIDLQRYDMISDYLKWRIKMKAKNNGVLDYADGFYIGFKEKLNDAIRTLANNNTFRMRPNINKMYKRGNFTRKANLQSLDYSQQ</sequence>
<name>A0A0G1MN72_9BACT</name>
<dbReference type="EMBL" id="LCLA01000030">
    <property type="protein sequence ID" value="KKU09801.1"/>
    <property type="molecule type" value="Genomic_DNA"/>
</dbReference>
<accession>A0A0G1MN72</accession>
<comment type="caution">
    <text evidence="1">The sequence shown here is derived from an EMBL/GenBank/DDBJ whole genome shotgun (WGS) entry which is preliminary data.</text>
</comment>
<organism evidence="1 2">
    <name type="scientific">Candidatus Woesebacteria bacterium GW2011_GWB1_45_5</name>
    <dbReference type="NCBI Taxonomy" id="1618581"/>
    <lineage>
        <taxon>Bacteria</taxon>
        <taxon>Candidatus Woeseibacteriota</taxon>
    </lineage>
</organism>
<proteinExistence type="predicted"/>
<protein>
    <submittedName>
        <fullName evidence="1">Uncharacterized protein</fullName>
    </submittedName>
</protein>
<dbReference type="Proteomes" id="UP000034329">
    <property type="component" value="Unassembled WGS sequence"/>
</dbReference>
<reference evidence="1 2" key="1">
    <citation type="journal article" date="2015" name="Nature">
        <title>rRNA introns, odd ribosomes, and small enigmatic genomes across a large radiation of phyla.</title>
        <authorList>
            <person name="Brown C.T."/>
            <person name="Hug L.A."/>
            <person name="Thomas B.C."/>
            <person name="Sharon I."/>
            <person name="Castelle C.J."/>
            <person name="Singh A."/>
            <person name="Wilkins M.J."/>
            <person name="Williams K.H."/>
            <person name="Banfield J.F."/>
        </authorList>
    </citation>
    <scope>NUCLEOTIDE SEQUENCE [LARGE SCALE GENOMIC DNA]</scope>
</reference>
<dbReference type="AlphaFoldDB" id="A0A0G1MN72"/>
<evidence type="ECO:0000313" key="1">
    <source>
        <dbReference type="EMBL" id="KKU09801.1"/>
    </source>
</evidence>